<dbReference type="Proteomes" id="UP000193922">
    <property type="component" value="Unassembled WGS sequence"/>
</dbReference>
<dbReference type="AlphaFoldDB" id="A0A1Y1WKK6"/>
<evidence type="ECO:0000313" key="2">
    <source>
        <dbReference type="Proteomes" id="UP000193922"/>
    </source>
</evidence>
<reference evidence="1 2" key="1">
    <citation type="submission" date="2016-07" db="EMBL/GenBank/DDBJ databases">
        <title>Pervasive Adenine N6-methylation of Active Genes in Fungi.</title>
        <authorList>
            <consortium name="DOE Joint Genome Institute"/>
            <person name="Mondo S.J."/>
            <person name="Dannebaum R.O."/>
            <person name="Kuo R.C."/>
            <person name="Labutti K."/>
            <person name="Haridas S."/>
            <person name="Kuo A."/>
            <person name="Salamov A."/>
            <person name="Ahrendt S.R."/>
            <person name="Lipzen A."/>
            <person name="Sullivan W."/>
            <person name="Andreopoulos W.B."/>
            <person name="Clum A."/>
            <person name="Lindquist E."/>
            <person name="Daum C."/>
            <person name="Ramamoorthy G.K."/>
            <person name="Gryganskyi A."/>
            <person name="Culley D."/>
            <person name="Magnuson J.K."/>
            <person name="James T.Y."/>
            <person name="O'Malley M.A."/>
            <person name="Stajich J.E."/>
            <person name="Spatafora J.W."/>
            <person name="Visel A."/>
            <person name="Grigoriev I.V."/>
        </authorList>
    </citation>
    <scope>NUCLEOTIDE SEQUENCE [LARGE SCALE GENOMIC DNA]</scope>
    <source>
        <strain evidence="1 2">ATCC 12442</strain>
    </source>
</reference>
<sequence length="143" mass="15547">MSFGGMHLRINACWLHARFPCIQNRLRTGLLLAASIFGSPSPPWLLQGAIQAWTPKDVCGAISMTRVPVERGIKYCVTFPQSAFQLSVCLSCPMGHAMHRSFVPDGACALLPNFGASIVSSGPRSAGCACLFPAYWKHRPSFH</sequence>
<dbReference type="RefSeq" id="XP_040746947.1">
    <property type="nucleotide sequence ID" value="XM_040885971.1"/>
</dbReference>
<dbReference type="EMBL" id="MCFD01000001">
    <property type="protein sequence ID" value="ORX73736.1"/>
    <property type="molecule type" value="Genomic_DNA"/>
</dbReference>
<proteinExistence type="predicted"/>
<protein>
    <submittedName>
        <fullName evidence="1">Uncharacterized protein</fullName>
    </submittedName>
</protein>
<organism evidence="1 2">
    <name type="scientific">Linderina pennispora</name>
    <dbReference type="NCBI Taxonomy" id="61395"/>
    <lineage>
        <taxon>Eukaryota</taxon>
        <taxon>Fungi</taxon>
        <taxon>Fungi incertae sedis</taxon>
        <taxon>Zoopagomycota</taxon>
        <taxon>Kickxellomycotina</taxon>
        <taxon>Kickxellomycetes</taxon>
        <taxon>Kickxellales</taxon>
        <taxon>Kickxellaceae</taxon>
        <taxon>Linderina</taxon>
    </lineage>
</organism>
<accession>A0A1Y1WKK6</accession>
<dbReference type="GeneID" id="63802619"/>
<keyword evidence="2" id="KW-1185">Reference proteome</keyword>
<comment type="caution">
    <text evidence="1">The sequence shown here is derived from an EMBL/GenBank/DDBJ whole genome shotgun (WGS) entry which is preliminary data.</text>
</comment>
<evidence type="ECO:0000313" key="1">
    <source>
        <dbReference type="EMBL" id="ORX73736.1"/>
    </source>
</evidence>
<name>A0A1Y1WKK6_9FUNG</name>
<gene>
    <name evidence="1" type="ORF">DL89DRAFT_263752</name>
</gene>